<evidence type="ECO:0000313" key="1">
    <source>
        <dbReference type="Proteomes" id="UP000887580"/>
    </source>
</evidence>
<dbReference type="Proteomes" id="UP000887580">
    <property type="component" value="Unplaced"/>
</dbReference>
<proteinExistence type="predicted"/>
<evidence type="ECO:0000313" key="2">
    <source>
        <dbReference type="WBParaSite" id="PS1159_v2.g13516.t1"/>
    </source>
</evidence>
<name>A0AC35F3N2_9BILA</name>
<protein>
    <submittedName>
        <fullName evidence="2">PB1 domain-containing protein</fullName>
    </submittedName>
</protein>
<reference evidence="2" key="1">
    <citation type="submission" date="2022-11" db="UniProtKB">
        <authorList>
            <consortium name="WormBaseParasite"/>
        </authorList>
    </citation>
    <scope>IDENTIFICATION</scope>
</reference>
<sequence>MDECKIYDNEEVLHIKWRHLNRWRRFAIPKSGIDFKCFLEFLKSVEPNFDGRLEYVDDEGDFIRISSASGIIELIHSCELMKLNVVVAFCLCFGFLRQKIFSAQNFSHVRKIVSSNGGVVLN</sequence>
<accession>A0AC35F3N2</accession>
<dbReference type="WBParaSite" id="PS1159_v2.g13516.t1">
    <property type="protein sequence ID" value="PS1159_v2.g13516.t1"/>
    <property type="gene ID" value="PS1159_v2.g13516"/>
</dbReference>
<organism evidence="1 2">
    <name type="scientific">Panagrolaimus sp. PS1159</name>
    <dbReference type="NCBI Taxonomy" id="55785"/>
    <lineage>
        <taxon>Eukaryota</taxon>
        <taxon>Metazoa</taxon>
        <taxon>Ecdysozoa</taxon>
        <taxon>Nematoda</taxon>
        <taxon>Chromadorea</taxon>
        <taxon>Rhabditida</taxon>
        <taxon>Tylenchina</taxon>
        <taxon>Panagrolaimomorpha</taxon>
        <taxon>Panagrolaimoidea</taxon>
        <taxon>Panagrolaimidae</taxon>
        <taxon>Panagrolaimus</taxon>
    </lineage>
</organism>